<dbReference type="Proteomes" id="UP000494365">
    <property type="component" value="Unassembled WGS sequence"/>
</dbReference>
<evidence type="ECO:0000313" key="3">
    <source>
        <dbReference type="Proteomes" id="UP000494365"/>
    </source>
</evidence>
<keyword evidence="1" id="KW-0472">Membrane</keyword>
<keyword evidence="1" id="KW-1133">Transmembrane helix</keyword>
<protein>
    <submittedName>
        <fullName evidence="2">Uncharacterized protein</fullName>
    </submittedName>
</protein>
<feature type="transmembrane region" description="Helical" evidence="1">
    <location>
        <begin position="42"/>
        <end position="67"/>
    </location>
</feature>
<accession>A0A6S7ATK3</accession>
<sequence length="134" mass="14013">MIGAAMRLKACLTLRRLHREAIDELGRDVARRSRFDASSERAVCRAGVLAALVVAAGLTAAALSGFITPAHGPLANRAVEASQDCSARYAALLDLAELARRDGKSSEVVVRGLSDRGGAMSECLPMSRSAPAPP</sequence>
<evidence type="ECO:0000256" key="1">
    <source>
        <dbReference type="SAM" id="Phobius"/>
    </source>
</evidence>
<organism evidence="2 3">
    <name type="scientific">Paraburkholderia ultramafica</name>
    <dbReference type="NCBI Taxonomy" id="1544867"/>
    <lineage>
        <taxon>Bacteria</taxon>
        <taxon>Pseudomonadati</taxon>
        <taxon>Pseudomonadota</taxon>
        <taxon>Betaproteobacteria</taxon>
        <taxon>Burkholderiales</taxon>
        <taxon>Burkholderiaceae</taxon>
        <taxon>Paraburkholderia</taxon>
    </lineage>
</organism>
<gene>
    <name evidence="2" type="ORF">LMG28614_00258</name>
</gene>
<reference evidence="2 3" key="1">
    <citation type="submission" date="2020-04" db="EMBL/GenBank/DDBJ databases">
        <authorList>
            <person name="De Canck E."/>
        </authorList>
    </citation>
    <scope>NUCLEOTIDE SEQUENCE [LARGE SCALE GENOMIC DNA]</scope>
    <source>
        <strain evidence="2 3">LMG 28614</strain>
    </source>
</reference>
<dbReference type="RefSeq" id="WP_246278893.1">
    <property type="nucleotide sequence ID" value="NZ_CADIKK010000001.1"/>
</dbReference>
<evidence type="ECO:0000313" key="2">
    <source>
        <dbReference type="EMBL" id="CAB3776656.1"/>
    </source>
</evidence>
<dbReference type="AlphaFoldDB" id="A0A6S7ATK3"/>
<name>A0A6S7ATK3_9BURK</name>
<dbReference type="EMBL" id="CADIKK010000001">
    <property type="protein sequence ID" value="CAB3776656.1"/>
    <property type="molecule type" value="Genomic_DNA"/>
</dbReference>
<keyword evidence="1" id="KW-0812">Transmembrane</keyword>
<keyword evidence="3" id="KW-1185">Reference proteome</keyword>
<proteinExistence type="predicted"/>